<keyword evidence="2" id="KW-1185">Reference proteome</keyword>
<reference evidence="1 2" key="2">
    <citation type="journal article" date="2013" name="Plant Cell Physiol.">
        <title>Rice Annotation Project Database (RAP-DB): an integrative and interactive database for rice genomics.</title>
        <authorList>
            <person name="Sakai H."/>
            <person name="Lee S.S."/>
            <person name="Tanaka T."/>
            <person name="Numa H."/>
            <person name="Kim J."/>
            <person name="Kawahara Y."/>
            <person name="Wakimoto H."/>
            <person name="Yang C.C."/>
            <person name="Iwamoto M."/>
            <person name="Abe T."/>
            <person name="Yamada Y."/>
            <person name="Muto A."/>
            <person name="Inokuchi H."/>
            <person name="Ikemura T."/>
            <person name="Matsumoto T."/>
            <person name="Sasaki T."/>
            <person name="Itoh T."/>
        </authorList>
    </citation>
    <scope>NUCLEOTIDE SEQUENCE [LARGE SCALE GENOMIC DNA]</scope>
    <source>
        <strain evidence="2">cv. Nipponbare</strain>
    </source>
</reference>
<sequence length="63" mass="7364">TTAIPIIQAFHPYQHLAHAWRVVGDRNRRREWWFQPAWLQQQYDFVSLHLLGGGCSSSGVNLF</sequence>
<reference evidence="1 2" key="3">
    <citation type="journal article" date="2013" name="Rice">
        <title>Improvement of the Oryza sativa Nipponbare reference genome using next generation sequence and optical map data.</title>
        <authorList>
            <person name="Kawahara Y."/>
            <person name="de la Bastide M."/>
            <person name="Hamilton J.P."/>
            <person name="Kanamori H."/>
            <person name="McCombie W.R."/>
            <person name="Ouyang S."/>
            <person name="Schwartz D.C."/>
            <person name="Tanaka T."/>
            <person name="Wu J."/>
            <person name="Zhou S."/>
            <person name="Childs K.L."/>
            <person name="Davidson R.M."/>
            <person name="Lin H."/>
            <person name="Quesada-Ocampo L."/>
            <person name="Vaillancourt B."/>
            <person name="Sakai H."/>
            <person name="Lee S.S."/>
            <person name="Kim J."/>
            <person name="Numa H."/>
            <person name="Itoh T."/>
            <person name="Buell C.R."/>
            <person name="Matsumoto T."/>
        </authorList>
    </citation>
    <scope>NUCLEOTIDE SEQUENCE [LARGE SCALE GENOMIC DNA]</scope>
    <source>
        <strain evidence="2">cv. Nipponbare</strain>
    </source>
</reference>
<dbReference type="AlphaFoldDB" id="A0A0P0V2T7"/>
<dbReference type="EMBL" id="AP014957">
    <property type="protein sequence ID" value="BAS72264.1"/>
    <property type="molecule type" value="Genomic_DNA"/>
</dbReference>
<accession>A0A0P0V2T7</accession>
<organism evidence="1 2">
    <name type="scientific">Oryza sativa subsp. japonica</name>
    <name type="common">Rice</name>
    <dbReference type="NCBI Taxonomy" id="39947"/>
    <lineage>
        <taxon>Eukaryota</taxon>
        <taxon>Viridiplantae</taxon>
        <taxon>Streptophyta</taxon>
        <taxon>Embryophyta</taxon>
        <taxon>Tracheophyta</taxon>
        <taxon>Spermatophyta</taxon>
        <taxon>Magnoliopsida</taxon>
        <taxon>Liliopsida</taxon>
        <taxon>Poales</taxon>
        <taxon>Poaceae</taxon>
        <taxon>BOP clade</taxon>
        <taxon>Oryzoideae</taxon>
        <taxon>Oryzeae</taxon>
        <taxon>Oryzinae</taxon>
        <taxon>Oryza</taxon>
        <taxon>Oryza sativa</taxon>
    </lineage>
</organism>
<proteinExistence type="predicted"/>
<evidence type="ECO:0000313" key="1">
    <source>
        <dbReference type="EMBL" id="BAS72264.1"/>
    </source>
</evidence>
<gene>
    <name evidence="1" type="ordered locus">Os01g0387566</name>
    <name evidence="1" type="ORF">OSNPB_010387566</name>
</gene>
<reference evidence="2" key="1">
    <citation type="journal article" date="2005" name="Nature">
        <title>The map-based sequence of the rice genome.</title>
        <authorList>
            <consortium name="International rice genome sequencing project (IRGSP)"/>
            <person name="Matsumoto T."/>
            <person name="Wu J."/>
            <person name="Kanamori H."/>
            <person name="Katayose Y."/>
            <person name="Fujisawa M."/>
            <person name="Namiki N."/>
            <person name="Mizuno H."/>
            <person name="Yamamoto K."/>
            <person name="Antonio B.A."/>
            <person name="Baba T."/>
            <person name="Sakata K."/>
            <person name="Nagamura Y."/>
            <person name="Aoki H."/>
            <person name="Arikawa K."/>
            <person name="Arita K."/>
            <person name="Bito T."/>
            <person name="Chiden Y."/>
            <person name="Fujitsuka N."/>
            <person name="Fukunaka R."/>
            <person name="Hamada M."/>
            <person name="Harada C."/>
            <person name="Hayashi A."/>
            <person name="Hijishita S."/>
            <person name="Honda M."/>
            <person name="Hosokawa S."/>
            <person name="Ichikawa Y."/>
            <person name="Idonuma A."/>
            <person name="Iijima M."/>
            <person name="Ikeda M."/>
            <person name="Ikeno M."/>
            <person name="Ito K."/>
            <person name="Ito S."/>
            <person name="Ito T."/>
            <person name="Ito Y."/>
            <person name="Ito Y."/>
            <person name="Iwabuchi A."/>
            <person name="Kamiya K."/>
            <person name="Karasawa W."/>
            <person name="Kurita K."/>
            <person name="Katagiri S."/>
            <person name="Kikuta A."/>
            <person name="Kobayashi H."/>
            <person name="Kobayashi N."/>
            <person name="Machita K."/>
            <person name="Maehara T."/>
            <person name="Masukawa M."/>
            <person name="Mizubayashi T."/>
            <person name="Mukai Y."/>
            <person name="Nagasaki H."/>
            <person name="Nagata Y."/>
            <person name="Naito S."/>
            <person name="Nakashima M."/>
            <person name="Nakama Y."/>
            <person name="Nakamichi Y."/>
            <person name="Nakamura M."/>
            <person name="Meguro A."/>
            <person name="Negishi M."/>
            <person name="Ohta I."/>
            <person name="Ohta T."/>
            <person name="Okamoto M."/>
            <person name="Ono N."/>
            <person name="Saji S."/>
            <person name="Sakaguchi M."/>
            <person name="Sakai K."/>
            <person name="Shibata M."/>
            <person name="Shimokawa T."/>
            <person name="Song J."/>
            <person name="Takazaki Y."/>
            <person name="Terasawa K."/>
            <person name="Tsugane M."/>
            <person name="Tsuji K."/>
            <person name="Ueda S."/>
            <person name="Waki K."/>
            <person name="Yamagata H."/>
            <person name="Yamamoto M."/>
            <person name="Yamamoto S."/>
            <person name="Yamane H."/>
            <person name="Yoshiki S."/>
            <person name="Yoshihara R."/>
            <person name="Yukawa K."/>
            <person name="Zhong H."/>
            <person name="Yano M."/>
            <person name="Yuan Q."/>
            <person name="Ouyang S."/>
            <person name="Liu J."/>
            <person name="Jones K.M."/>
            <person name="Gansberger K."/>
            <person name="Moffat K."/>
            <person name="Hill J."/>
            <person name="Bera J."/>
            <person name="Fadrosh D."/>
            <person name="Jin S."/>
            <person name="Johri S."/>
            <person name="Kim M."/>
            <person name="Overton L."/>
            <person name="Reardon M."/>
            <person name="Tsitrin T."/>
            <person name="Vuong H."/>
            <person name="Weaver B."/>
            <person name="Ciecko A."/>
            <person name="Tallon L."/>
            <person name="Jackson J."/>
            <person name="Pai G."/>
            <person name="Aken S.V."/>
            <person name="Utterback T."/>
            <person name="Reidmuller S."/>
            <person name="Feldblyum T."/>
            <person name="Hsiao J."/>
            <person name="Zismann V."/>
            <person name="Iobst S."/>
            <person name="de Vazeille A.R."/>
            <person name="Buell C.R."/>
            <person name="Ying K."/>
            <person name="Li Y."/>
            <person name="Lu T."/>
            <person name="Huang Y."/>
            <person name="Zhao Q."/>
            <person name="Feng Q."/>
            <person name="Zhang L."/>
            <person name="Zhu J."/>
            <person name="Weng Q."/>
            <person name="Mu J."/>
            <person name="Lu Y."/>
            <person name="Fan D."/>
            <person name="Liu Y."/>
            <person name="Guan J."/>
            <person name="Zhang Y."/>
            <person name="Yu S."/>
            <person name="Liu X."/>
            <person name="Zhang Y."/>
            <person name="Hong G."/>
            <person name="Han B."/>
            <person name="Choisne N."/>
            <person name="Demange N."/>
            <person name="Orjeda G."/>
            <person name="Samain S."/>
            <person name="Cattolico L."/>
            <person name="Pelletier E."/>
            <person name="Couloux A."/>
            <person name="Segurens B."/>
            <person name="Wincker P."/>
            <person name="D'Hont A."/>
            <person name="Scarpelli C."/>
            <person name="Weissenbach J."/>
            <person name="Salanoubat M."/>
            <person name="Quetier F."/>
            <person name="Yu Y."/>
            <person name="Kim H.R."/>
            <person name="Rambo T."/>
            <person name="Currie J."/>
            <person name="Collura K."/>
            <person name="Luo M."/>
            <person name="Yang T."/>
            <person name="Ammiraju J.S.S."/>
            <person name="Engler F."/>
            <person name="Soderlund C."/>
            <person name="Wing R.A."/>
            <person name="Palmer L.E."/>
            <person name="de la Bastide M."/>
            <person name="Spiegel L."/>
            <person name="Nascimento L."/>
            <person name="Zutavern T."/>
            <person name="O'Shaughnessy A."/>
            <person name="Dike S."/>
            <person name="Dedhia N."/>
            <person name="Preston R."/>
            <person name="Balija V."/>
            <person name="McCombie W.R."/>
            <person name="Chow T."/>
            <person name="Chen H."/>
            <person name="Chung M."/>
            <person name="Chen C."/>
            <person name="Shaw J."/>
            <person name="Wu H."/>
            <person name="Hsiao K."/>
            <person name="Chao Y."/>
            <person name="Chu M."/>
            <person name="Cheng C."/>
            <person name="Hour A."/>
            <person name="Lee P."/>
            <person name="Lin S."/>
            <person name="Lin Y."/>
            <person name="Liou J."/>
            <person name="Liu S."/>
            <person name="Hsing Y."/>
            <person name="Raghuvanshi S."/>
            <person name="Mohanty A."/>
            <person name="Bharti A.K."/>
            <person name="Gaur A."/>
            <person name="Gupta V."/>
            <person name="Kumar D."/>
            <person name="Ravi V."/>
            <person name="Vij S."/>
            <person name="Kapur A."/>
            <person name="Khurana P."/>
            <person name="Khurana P."/>
            <person name="Khurana J.P."/>
            <person name="Tyagi A.K."/>
            <person name="Gaikwad K."/>
            <person name="Singh A."/>
            <person name="Dalal V."/>
            <person name="Srivastava S."/>
            <person name="Dixit A."/>
            <person name="Pal A.K."/>
            <person name="Ghazi I.A."/>
            <person name="Yadav M."/>
            <person name="Pandit A."/>
            <person name="Bhargava A."/>
            <person name="Sureshbabu K."/>
            <person name="Batra K."/>
            <person name="Sharma T.R."/>
            <person name="Mohapatra T."/>
            <person name="Singh N.K."/>
            <person name="Messing J."/>
            <person name="Nelson A.B."/>
            <person name="Fuks G."/>
            <person name="Kavchok S."/>
            <person name="Keizer G."/>
            <person name="Linton E."/>
            <person name="Llaca V."/>
            <person name="Song R."/>
            <person name="Tanyolac B."/>
            <person name="Young S."/>
            <person name="Ho-Il K."/>
            <person name="Hahn J.H."/>
            <person name="Sangsakoo G."/>
            <person name="Vanavichit A."/>
            <person name="de Mattos Luiz.A.T."/>
            <person name="Zimmer P.D."/>
            <person name="Malone G."/>
            <person name="Dellagostin O."/>
            <person name="de Oliveira A.C."/>
            <person name="Bevan M."/>
            <person name="Bancroft I."/>
            <person name="Minx P."/>
            <person name="Cordum H."/>
            <person name="Wilson R."/>
            <person name="Cheng Z."/>
            <person name="Jin W."/>
            <person name="Jiang J."/>
            <person name="Leong S.A."/>
            <person name="Iwama H."/>
            <person name="Gojobori T."/>
            <person name="Itoh T."/>
            <person name="Niimura Y."/>
            <person name="Fujii Y."/>
            <person name="Habara T."/>
            <person name="Sakai H."/>
            <person name="Sato Y."/>
            <person name="Wilson G."/>
            <person name="Kumar K."/>
            <person name="McCouch S."/>
            <person name="Juretic N."/>
            <person name="Hoen D."/>
            <person name="Wright S."/>
            <person name="Bruskiewich R."/>
            <person name="Bureau T."/>
            <person name="Miyao A."/>
            <person name="Hirochika H."/>
            <person name="Nishikawa T."/>
            <person name="Kadowaki K."/>
            <person name="Sugiura M."/>
            <person name="Burr B."/>
            <person name="Sasaki T."/>
        </authorList>
    </citation>
    <scope>NUCLEOTIDE SEQUENCE [LARGE SCALE GENOMIC DNA]</scope>
    <source>
        <strain evidence="2">cv. Nipponbare</strain>
    </source>
</reference>
<dbReference type="Gramene" id="Os01t0387566-00">
    <property type="protein sequence ID" value="Os01t0387566-00"/>
    <property type="gene ID" value="Os01g0387566"/>
</dbReference>
<protein>
    <submittedName>
        <fullName evidence="1">Os01g0387566 protein</fullName>
    </submittedName>
</protein>
<feature type="non-terminal residue" evidence="1">
    <location>
        <position position="1"/>
    </location>
</feature>
<dbReference type="PaxDb" id="39947-A0A0P0V2T7"/>
<name>A0A0P0V2T7_ORYSJ</name>
<evidence type="ECO:0000313" key="2">
    <source>
        <dbReference type="Proteomes" id="UP000059680"/>
    </source>
</evidence>
<dbReference type="InParanoid" id="A0A0P0V2T7"/>
<dbReference type="Proteomes" id="UP000059680">
    <property type="component" value="Chromosome 1"/>
</dbReference>